<feature type="transmembrane region" description="Helical" evidence="3">
    <location>
        <begin position="365"/>
        <end position="390"/>
    </location>
</feature>
<keyword evidence="1" id="KW-0393">Immunoglobulin domain</keyword>
<dbReference type="PROSITE" id="PS50835">
    <property type="entry name" value="IG_LIKE"/>
    <property type="match status" value="3"/>
</dbReference>
<dbReference type="PROSITE" id="PS00290">
    <property type="entry name" value="IG_MHC"/>
    <property type="match status" value="1"/>
</dbReference>
<reference evidence="5" key="1">
    <citation type="submission" date="2020-03" db="EMBL/GenBank/DDBJ databases">
        <title>Studies in the Genomics of Life Span.</title>
        <authorList>
            <person name="Glass D."/>
        </authorList>
    </citation>
    <scope>NUCLEOTIDE SEQUENCE</scope>
    <source>
        <strain evidence="5">LTLLF</strain>
        <tissue evidence="5">Muscle</tissue>
    </source>
</reference>
<comment type="caution">
    <text evidence="5">The sequence shown here is derived from an EMBL/GenBank/DDBJ whole genome shotgun (WGS) entry which is preliminary data.</text>
</comment>
<evidence type="ECO:0000256" key="3">
    <source>
        <dbReference type="SAM" id="Phobius"/>
    </source>
</evidence>
<sequence>MEGGDKLSSSWGAMEGGDQLSSSWGATEVSTTAPSVYPLAPACPTGSTVTLGCLVKGYFPEPATVTWNPGTLASSVRTFPSVLHSGFYSHSSSVTVSSSMWPSQTVTCNVAHPASRTTLSKKIEPITPPRPPCPPNIGGPSVFIFPPKPKETLLITLIPKVTCVVVDVSEEEPDVQFKWFVNNVEVYTAQTQSPEVLNNATLRVVSVLPIQHNDWLSGKEFKCKVNNKGLPGPTERIISKPKGQPRVPQVYAIPPPQEQMSKQKVSLTCMVTDFFPEAISVEWERNGQLEENFKNTPPILDSDGSYFLYSKLTVDTSTWSRGETFTCSVVHEALHNHHTQKNLSRSPELVLDEGCPEAQDGELDGLWTTISIFITLFLLSVCYSATVTLFKVKWIVSSVVGVKQTVGRDYRNMIGQGA</sequence>
<dbReference type="FunFam" id="2.60.40.10:FF:000463">
    <property type="entry name" value="Immunoglobulin heavy constant gamma 1"/>
    <property type="match status" value="1"/>
</dbReference>
<evidence type="ECO:0000259" key="4">
    <source>
        <dbReference type="PROSITE" id="PS50835"/>
    </source>
</evidence>
<evidence type="ECO:0000313" key="6">
    <source>
        <dbReference type="Proteomes" id="UP000710432"/>
    </source>
</evidence>
<keyword evidence="3" id="KW-0472">Membrane</keyword>
<dbReference type="SUPFAM" id="SSF48726">
    <property type="entry name" value="Immunoglobulin"/>
    <property type="match status" value="3"/>
</dbReference>
<evidence type="ECO:0000256" key="1">
    <source>
        <dbReference type="ARBA" id="ARBA00023319"/>
    </source>
</evidence>
<evidence type="ECO:0000313" key="5">
    <source>
        <dbReference type="EMBL" id="KAH0514073.1"/>
    </source>
</evidence>
<dbReference type="AlphaFoldDB" id="A0A8J6KWR9"/>
<feature type="domain" description="Ig-like" evidence="4">
    <location>
        <begin position="248"/>
        <end position="344"/>
    </location>
</feature>
<dbReference type="PANTHER" id="PTHR23411">
    <property type="entry name" value="TAPASIN"/>
    <property type="match status" value="1"/>
</dbReference>
<dbReference type="Proteomes" id="UP000710432">
    <property type="component" value="Unassembled WGS sequence"/>
</dbReference>
<dbReference type="FunFam" id="2.60.40.10:FF:001129">
    <property type="entry name" value="Immunoglobulin heavy constant gamma 1"/>
    <property type="match status" value="1"/>
</dbReference>
<keyword evidence="3" id="KW-0812">Transmembrane</keyword>
<keyword evidence="3" id="KW-1133">Transmembrane helix</keyword>
<dbReference type="InterPro" id="IPR003597">
    <property type="entry name" value="Ig_C1-set"/>
</dbReference>
<dbReference type="Gene3D" id="2.60.40.10">
    <property type="entry name" value="Immunoglobulins"/>
    <property type="match status" value="3"/>
</dbReference>
<feature type="domain" description="Ig-like" evidence="4">
    <location>
        <begin position="140"/>
        <end position="239"/>
    </location>
</feature>
<dbReference type="InterPro" id="IPR007110">
    <property type="entry name" value="Ig-like_dom"/>
</dbReference>
<feature type="region of interest" description="Disordered" evidence="2">
    <location>
        <begin position="1"/>
        <end position="25"/>
    </location>
</feature>
<organism evidence="5 6">
    <name type="scientific">Microtus ochrogaster</name>
    <name type="common">Prairie vole</name>
    <dbReference type="NCBI Taxonomy" id="79684"/>
    <lineage>
        <taxon>Eukaryota</taxon>
        <taxon>Metazoa</taxon>
        <taxon>Chordata</taxon>
        <taxon>Craniata</taxon>
        <taxon>Vertebrata</taxon>
        <taxon>Euteleostomi</taxon>
        <taxon>Mammalia</taxon>
        <taxon>Eutheria</taxon>
        <taxon>Euarchontoglires</taxon>
        <taxon>Glires</taxon>
        <taxon>Rodentia</taxon>
        <taxon>Myomorpha</taxon>
        <taxon>Muroidea</taxon>
        <taxon>Cricetidae</taxon>
        <taxon>Arvicolinae</taxon>
        <taxon>Microtus</taxon>
    </lineage>
</organism>
<dbReference type="InterPro" id="IPR050380">
    <property type="entry name" value="Immune_Resp_Modulators"/>
</dbReference>
<dbReference type="InterPro" id="IPR036179">
    <property type="entry name" value="Ig-like_dom_sf"/>
</dbReference>
<accession>A0A8J6KWR9</accession>
<protein>
    <submittedName>
        <fullName evidence="5">Ig gamma-3 chain C region</fullName>
    </submittedName>
</protein>
<dbReference type="CDD" id="cd05768">
    <property type="entry name" value="IgC1_CH3_IgAGD_CH4_IgAEM"/>
    <property type="match status" value="1"/>
</dbReference>
<dbReference type="InterPro" id="IPR013783">
    <property type="entry name" value="Ig-like_fold"/>
</dbReference>
<feature type="domain" description="Ig-like" evidence="4">
    <location>
        <begin position="34"/>
        <end position="124"/>
    </location>
</feature>
<gene>
    <name evidence="5" type="ORF">LTLLF_136905</name>
</gene>
<proteinExistence type="predicted"/>
<dbReference type="Pfam" id="PF07654">
    <property type="entry name" value="C1-set"/>
    <property type="match status" value="3"/>
</dbReference>
<dbReference type="InterPro" id="IPR003006">
    <property type="entry name" value="Ig/MHC_CS"/>
</dbReference>
<evidence type="ECO:0000256" key="2">
    <source>
        <dbReference type="SAM" id="MobiDB-lite"/>
    </source>
</evidence>
<dbReference type="EMBL" id="JAATJU010021291">
    <property type="protein sequence ID" value="KAH0514073.1"/>
    <property type="molecule type" value="Genomic_DNA"/>
</dbReference>
<dbReference type="SMART" id="SM00407">
    <property type="entry name" value="IGc1"/>
    <property type="match status" value="2"/>
</dbReference>
<name>A0A8J6KWR9_MICOH</name>